<name>A0AAD8PFK8_BABGI</name>
<comment type="caution">
    <text evidence="7">The sequence shown here is derived from an EMBL/GenBank/DDBJ whole genome shotgun (WGS) entry which is preliminary data.</text>
</comment>
<feature type="domain" description="Proteasome activator complex subunit 4 C-terminal" evidence="5">
    <location>
        <begin position="1815"/>
        <end position="1900"/>
    </location>
</feature>
<dbReference type="GO" id="GO:0005634">
    <property type="term" value="C:nucleus"/>
    <property type="evidence" value="ECO:0007669"/>
    <property type="project" value="TreeGrafter"/>
</dbReference>
<keyword evidence="4" id="KW-0234">DNA repair</keyword>
<dbReference type="InterPro" id="IPR035309">
    <property type="entry name" value="PSME4"/>
</dbReference>
<evidence type="ECO:0000256" key="3">
    <source>
        <dbReference type="ARBA" id="ARBA00022763"/>
    </source>
</evidence>
<comment type="similarity">
    <text evidence="1">Belongs to the BLM10 family.</text>
</comment>
<dbReference type="SUPFAM" id="SSF48371">
    <property type="entry name" value="ARM repeat"/>
    <property type="match status" value="1"/>
</dbReference>
<evidence type="ECO:0008006" key="9">
    <source>
        <dbReference type="Google" id="ProtNLM"/>
    </source>
</evidence>
<dbReference type="Proteomes" id="UP001230268">
    <property type="component" value="Unassembled WGS sequence"/>
</dbReference>
<proteinExistence type="inferred from homology"/>
<evidence type="ECO:0000256" key="4">
    <source>
        <dbReference type="ARBA" id="ARBA00023204"/>
    </source>
</evidence>
<gene>
    <name evidence="7" type="ORF">BgAZ_104310</name>
</gene>
<evidence type="ECO:0000256" key="1">
    <source>
        <dbReference type="ARBA" id="ARBA00005739"/>
    </source>
</evidence>
<dbReference type="InterPro" id="IPR021843">
    <property type="entry name" value="PSME4_C"/>
</dbReference>
<sequence>MDADLGVMLRVSAEVENALPEFCKGLRGSECLELYQLADESWRDGDWSALFHYVDRISVYVRDYRYARDMDNLDKLTTLARRLWLLATTEAVIKDKDRSELPYDTDVLVDLEHIGRLWKPTLHKRVKALEGLLEIAECVDWSTPTVWEIESERYHEEVAKRLDFIRVEVLVHLFEDSLVRTDASISEKRRKGWITALVNIATFMRNVWLFREEMGYKVINHFLGSDCNIDMRSNEIFFKFRMVLLMCPNSTCYQLLVKGDLFKWWFLVDENSVNSWSSMMSSFLLRAVKFAWATGKPYMIEEVTSKIPYIFQHIYSALKIPNIANVTYFKESVPGEFTAYLEKPLNFIKKLGKIVAYLVAPVVEEMEIEQKNVAETMDYLTALVNVVYPYTHPSNGGKWSLNIASFIRSFVVGYSRRVCRERSPKAVASEKMGMVIDGKLMKLNRETDAAIVELFYALALQGMYSKNMHLAYSCEDVIKRLCNLQPDTILVGVLDHLMLSCESVTEPHQVLSALRLFAQLFPLIVKYTPQAISTLLDISLKGINSADPFKTGQTLTLINVIFSHLPCKDLRDLEISDKEKLEIVKAIYIKESDEMIVTSGDSFHNPQDQLIDVKSGVIQVCTDMKTSEELDGAFSGDMVILHNTKNIDDAISALDRILDQRRMITENFSFWCQEWFGTMLQLAENSSKPNSGTDSLMNAVDMGTYILSRSALVTVLSQTDEHTFANICETYVRWVKENVFRPDSLKYMTALASCLSYSNPKMTMDLVFDKLFLQFQREVKSCTEELGEKQVVWYNSCFGSLVRRANVDILPRLSQIEYILKIGFSHKSKNGFKYAAKLLQRSVDSLLGVYFTDCRCSTNFREEMNPGLILWDLPWFLRDAKFRDGQCDISGIRDVQWHIANKEEVEGAMRLCIYSVSVIVNMVSGIIHLPLPKTMESSMAVDITLDSSLTPYMRMNRAYILAKNLLRSMKNFAVDERDMHTNGLPTVSPFEIPEVKEFQRFVLDLILSTMSTFGSIDSTNDLAVTKIYHKMLKVVEEYLCRTAQQGEDDQHSDGSSLVSSIRQAAILGTSITASKSMLHWTSFYCGVRSSTYWQDAPRATWLLAVHDRYYRRLSARKGHHECKGERQTLLNFVLDCATCQYKDLSGYAQNILKPIAYLHRNVYARMAEYLLDRGIHMYPQSASDNSSALECLACIPETMKTPIIKKIAVKSYLFNKFCKLICGVVSTAPNKDSLMNKYDKMLLSLLNSREYLLPTEKTAEALGLLLNTLLEKQHTAAQGVTHWRFQLYATAILVCFRNTIPQEMLGKYALWLMEASDHTSKQSCVVAVALFGLSHIFGNEAAWNYLPPEALEPPFAKVLLNSIHSVNHDSIKQDNSSTVKQSNSIVISVIKLDRTWPRNRSCSNSKGFSIQNFLVVYHYFRYLLHNGRMATVECTSSILEDLASNPPTSLEYHCAFAEISSAIMKASIYASPEERAHIWGFLQPIMKRELESVVTESIYDFMDGMRLAIEDVDSNSEACIPVLNLSINYRAPLSLTSLHVLDVTAADNTSLGVVKQLKLYQALLQQITTENKEMFEILCNAVFNEAAIFNDSLQVVEAIGLVCSYVISLCCAFGNSHNVKGRIQEYIALLIKKVDETLEEEQQNESAIKGLMLMVKSFYSSSVPTLDLSHKYTSTFLEFCLKFTGDSNQNLSEISTKAVKQIVMSRFHSRGNIEAVHAIVDTVERTSKLPSTKIKSTSINAVTMMQRHICMYLRKTDVMDRLVRLYIWALQEKHIWDVGRDGLTALTISASDQLHVELTQKFYDMIKAGNGTLANAGVFGLAALVSTAPYHVPNWMPNTLTTLASCASSRFPDVVRKSVQETLQDFFKSHMDAWSQVHVHKFTREQLDVLEIHKGCPVYFN</sequence>
<evidence type="ECO:0000313" key="8">
    <source>
        <dbReference type="Proteomes" id="UP001230268"/>
    </source>
</evidence>
<dbReference type="EMBL" id="JAVEPI010000001">
    <property type="protein sequence ID" value="KAK1444525.1"/>
    <property type="molecule type" value="Genomic_DNA"/>
</dbReference>
<protein>
    <recommendedName>
        <fullName evidence="9">Proteasome activator complex subunit 4 C-terminal domain-containing protein</fullName>
    </recommendedName>
</protein>
<dbReference type="GO" id="GO:0016504">
    <property type="term" value="F:peptidase activator activity"/>
    <property type="evidence" value="ECO:0007669"/>
    <property type="project" value="InterPro"/>
</dbReference>
<accession>A0AAD8PFK8</accession>
<keyword evidence="8" id="KW-1185">Reference proteome</keyword>
<dbReference type="PANTHER" id="PTHR32170:SF3">
    <property type="entry name" value="PROTEASOME ACTIVATOR COMPLEX SUBUNIT 4"/>
    <property type="match status" value="1"/>
</dbReference>
<dbReference type="GO" id="GO:0005829">
    <property type="term" value="C:cytosol"/>
    <property type="evidence" value="ECO:0007669"/>
    <property type="project" value="TreeGrafter"/>
</dbReference>
<evidence type="ECO:0000256" key="2">
    <source>
        <dbReference type="ARBA" id="ARBA00022737"/>
    </source>
</evidence>
<dbReference type="PANTHER" id="PTHR32170">
    <property type="entry name" value="PROTEASOME ACTIVATOR COMPLEX SUBUNIT 4"/>
    <property type="match status" value="1"/>
</dbReference>
<dbReference type="GO" id="GO:0070628">
    <property type="term" value="F:proteasome binding"/>
    <property type="evidence" value="ECO:0007669"/>
    <property type="project" value="InterPro"/>
</dbReference>
<keyword evidence="3" id="KW-0227">DNA damage</keyword>
<dbReference type="GO" id="GO:0006281">
    <property type="term" value="P:DNA repair"/>
    <property type="evidence" value="ECO:0007669"/>
    <property type="project" value="UniProtKB-KW"/>
</dbReference>
<dbReference type="GO" id="GO:0010499">
    <property type="term" value="P:proteasomal ubiquitin-independent protein catabolic process"/>
    <property type="evidence" value="ECO:0007669"/>
    <property type="project" value="TreeGrafter"/>
</dbReference>
<dbReference type="InterPro" id="IPR032430">
    <property type="entry name" value="Blm10_mid"/>
</dbReference>
<keyword evidence="2" id="KW-0677">Repeat</keyword>
<reference evidence="7" key="1">
    <citation type="submission" date="2023-08" db="EMBL/GenBank/DDBJ databases">
        <title>Draft sequence of the Babesia gibsoni genome.</title>
        <authorList>
            <person name="Yamagishi J.Y."/>
            <person name="Xuan X.X."/>
        </authorList>
    </citation>
    <scope>NUCLEOTIDE SEQUENCE</scope>
    <source>
        <strain evidence="7">Azabu</strain>
    </source>
</reference>
<dbReference type="Pfam" id="PF11919">
    <property type="entry name" value="PSME4_C"/>
    <property type="match status" value="1"/>
</dbReference>
<feature type="domain" description="Proteasome activator Blm10 middle HEAT repeats region" evidence="6">
    <location>
        <begin position="380"/>
        <end position="928"/>
    </location>
</feature>
<evidence type="ECO:0000259" key="5">
    <source>
        <dbReference type="Pfam" id="PF11919"/>
    </source>
</evidence>
<dbReference type="Pfam" id="PF16507">
    <property type="entry name" value="HEAT_PSME4_mid"/>
    <property type="match status" value="1"/>
</dbReference>
<dbReference type="InterPro" id="IPR016024">
    <property type="entry name" value="ARM-type_fold"/>
</dbReference>
<organism evidence="7 8">
    <name type="scientific">Babesia gibsoni</name>
    <dbReference type="NCBI Taxonomy" id="33632"/>
    <lineage>
        <taxon>Eukaryota</taxon>
        <taxon>Sar</taxon>
        <taxon>Alveolata</taxon>
        <taxon>Apicomplexa</taxon>
        <taxon>Aconoidasida</taxon>
        <taxon>Piroplasmida</taxon>
        <taxon>Babesiidae</taxon>
        <taxon>Babesia</taxon>
    </lineage>
</organism>
<evidence type="ECO:0000259" key="6">
    <source>
        <dbReference type="Pfam" id="PF16507"/>
    </source>
</evidence>
<evidence type="ECO:0000313" key="7">
    <source>
        <dbReference type="EMBL" id="KAK1444525.1"/>
    </source>
</evidence>